<dbReference type="AlphaFoldDB" id="A0A0F5PR46"/>
<dbReference type="PATRIC" id="fig|728005.3.peg.2623"/>
<dbReference type="InterPro" id="IPR011256">
    <property type="entry name" value="Reg_factor_effector_dom_sf"/>
</dbReference>
<reference evidence="2 4" key="1">
    <citation type="submission" date="2015-03" db="EMBL/GenBank/DDBJ databases">
        <authorList>
            <person name="Lepp D."/>
            <person name="Hassan Y.I."/>
            <person name="Li X.-Z."/>
            <person name="Zhou T."/>
        </authorList>
    </citation>
    <scope>NUCLEOTIDE SEQUENCE [LARGE SCALE GENOMIC DNA]</scope>
    <source>
        <strain evidence="2 4">Cr7-05</strain>
    </source>
</reference>
<feature type="domain" description="AraC effector-binding" evidence="1">
    <location>
        <begin position="3"/>
        <end position="163"/>
    </location>
</feature>
<evidence type="ECO:0000313" key="3">
    <source>
        <dbReference type="EMBL" id="SFC63926.1"/>
    </source>
</evidence>
<dbReference type="SUPFAM" id="SSF55136">
    <property type="entry name" value="Probable bacterial effector-binding domain"/>
    <property type="match status" value="1"/>
</dbReference>
<gene>
    <name evidence="3" type="ORF">SAMN04488059_10840</name>
    <name evidence="2" type="ORF">WH91_21170</name>
</gene>
<keyword evidence="4" id="KW-1185">Reference proteome</keyword>
<dbReference type="Proteomes" id="UP000182258">
    <property type="component" value="Unassembled WGS sequence"/>
</dbReference>
<dbReference type="RefSeq" id="WP_046172985.1">
    <property type="nucleotide sequence ID" value="NZ_FOMB01000008.1"/>
</dbReference>
<dbReference type="SMART" id="SM00871">
    <property type="entry name" value="AraC_E_bind"/>
    <property type="match status" value="1"/>
</dbReference>
<reference evidence="3 5" key="2">
    <citation type="submission" date="2016-10" db="EMBL/GenBank/DDBJ databases">
        <authorList>
            <person name="de Groot N.N."/>
        </authorList>
    </citation>
    <scope>NUCLEOTIDE SEQUENCE [LARGE SCALE GENOMIC DNA]</scope>
    <source>
        <strain evidence="3 5">CGMCC 1.10210</strain>
    </source>
</reference>
<evidence type="ECO:0000313" key="5">
    <source>
        <dbReference type="Proteomes" id="UP000182258"/>
    </source>
</evidence>
<proteinExistence type="predicted"/>
<dbReference type="InterPro" id="IPR029442">
    <property type="entry name" value="GyrI-like"/>
</dbReference>
<dbReference type="EMBL" id="FOMB01000008">
    <property type="protein sequence ID" value="SFC63926.1"/>
    <property type="molecule type" value="Genomic_DNA"/>
</dbReference>
<dbReference type="InterPro" id="IPR010499">
    <property type="entry name" value="AraC_E-bd"/>
</dbReference>
<accession>A0A0F5PR46</accession>
<evidence type="ECO:0000259" key="1">
    <source>
        <dbReference type="SMART" id="SM00871"/>
    </source>
</evidence>
<organism evidence="3 5">
    <name type="scientific">Devosia psychrophila</name>
    <dbReference type="NCBI Taxonomy" id="728005"/>
    <lineage>
        <taxon>Bacteria</taxon>
        <taxon>Pseudomonadati</taxon>
        <taxon>Pseudomonadota</taxon>
        <taxon>Alphaproteobacteria</taxon>
        <taxon>Hyphomicrobiales</taxon>
        <taxon>Devosiaceae</taxon>
        <taxon>Devosia</taxon>
    </lineage>
</organism>
<dbReference type="STRING" id="728005.SAMN04488059_10840"/>
<dbReference type="OrthoDB" id="64208at2"/>
<dbReference type="Gene3D" id="3.20.80.10">
    <property type="entry name" value="Regulatory factor, effector binding domain"/>
    <property type="match status" value="1"/>
</dbReference>
<sequence length="164" mass="17587">MLTEPKIVEKPAQAFAAMAMTLSQLEISSVAPPLIGEVIAWIEAQGGKTDGAPFFNYVNFFPGGKMEMQVGMPTKTLLVGDATVTTGTLPGGRYASITATAPYHELHDANMKLDSWAKANGHKLDGTVVGNRFLGATRMEIYLRDASEDPPGFPVTEVAFRLAQ</sequence>
<evidence type="ECO:0000313" key="2">
    <source>
        <dbReference type="EMBL" id="KKC31108.1"/>
    </source>
</evidence>
<evidence type="ECO:0000313" key="4">
    <source>
        <dbReference type="Proteomes" id="UP000033519"/>
    </source>
</evidence>
<protein>
    <submittedName>
        <fullName evidence="3">Effector-binding domain-containing protein</fullName>
    </submittedName>
</protein>
<dbReference type="EMBL" id="LAPV01000228">
    <property type="protein sequence ID" value="KKC31108.1"/>
    <property type="molecule type" value="Genomic_DNA"/>
</dbReference>
<dbReference type="Pfam" id="PF06445">
    <property type="entry name" value="GyrI-like"/>
    <property type="match status" value="1"/>
</dbReference>
<dbReference type="Proteomes" id="UP000033519">
    <property type="component" value="Unassembled WGS sequence"/>
</dbReference>
<name>A0A0F5PR46_9HYPH</name>